<keyword evidence="4" id="KW-0813">Transport</keyword>
<feature type="region of interest" description="Disordered" evidence="8">
    <location>
        <begin position="253"/>
        <end position="281"/>
    </location>
</feature>
<sequence length="429" mass="48394">MERYSYTRGRQTVSNPSFSSSLLDSIYQSIDRGEDEELVVYRETMRKKQQINLGLKNDEKMGDFQRLQMIEKWMEKESEKIGGRRRSLADFVPKVKDNNPEVLFSNSSWSSSDSSNGCWFSASEVEESVFGNSTNKSFSSSCYGVTKPKNIKTNVSDMDLNINYSKGSTKTCSTGSIQQDKLKHEDGRRGGFEKKMSRALKIYGDLKKSKQPISPGGKLACFLNSLFTSGHAKKAKIEASSDKKMSKSANASTCSSASSFSRSCLSKTPSSSRDGKSSNGAKRSVRFYPVSVIVDEDCQPCGHKNLHDDKKTTFVKDYYKDIKCSNNNQELKNHIVAKNRRVEEAAEDLLRNYQKRVDYEHDVRSNNHVKNQVFIDDDEEDDVASCASSDLFELDNLSAIGMERYREELPVYETTHLDTNRAIAKGMIL</sequence>
<feature type="compositionally biased region" description="Low complexity" evidence="8">
    <location>
        <begin position="253"/>
        <end position="266"/>
    </location>
</feature>
<protein>
    <recommendedName>
        <fullName evidence="11">Protein BIG GRAIN 1-like A</fullName>
    </recommendedName>
</protein>
<evidence type="ECO:0000256" key="5">
    <source>
        <dbReference type="ARBA" id="ARBA00022475"/>
    </source>
</evidence>
<keyword evidence="5" id="KW-1003">Cell membrane</keyword>
<comment type="similarity">
    <text evidence="3">Belongs to the BIG GRAIN 1 (BG1) plant protein family.</text>
</comment>
<evidence type="ECO:0000256" key="4">
    <source>
        <dbReference type="ARBA" id="ARBA00022448"/>
    </source>
</evidence>
<comment type="caution">
    <text evidence="9">The sequence shown here is derived from an EMBL/GenBank/DDBJ whole genome shotgun (WGS) entry which is preliminary data.</text>
</comment>
<comment type="subcellular location">
    <subcellularLocation>
        <location evidence="2">Cell membrane</location>
    </subcellularLocation>
</comment>
<evidence type="ECO:0000313" key="9">
    <source>
        <dbReference type="EMBL" id="GAA0183535.1"/>
    </source>
</evidence>
<evidence type="ECO:0000256" key="7">
    <source>
        <dbReference type="ARBA" id="ARBA00023294"/>
    </source>
</evidence>
<dbReference type="PANTHER" id="PTHR33541">
    <property type="entry name" value="PROTEIN BIG GRAIN 1-LIKE A-RELATED"/>
    <property type="match status" value="1"/>
</dbReference>
<evidence type="ECO:0000256" key="8">
    <source>
        <dbReference type="SAM" id="MobiDB-lite"/>
    </source>
</evidence>
<name>A0AAV3RRM6_LITER</name>
<proteinExistence type="inferred from homology"/>
<dbReference type="Proteomes" id="UP001454036">
    <property type="component" value="Unassembled WGS sequence"/>
</dbReference>
<dbReference type="EMBL" id="BAABME010029345">
    <property type="protein sequence ID" value="GAA0183535.1"/>
    <property type="molecule type" value="Genomic_DNA"/>
</dbReference>
<evidence type="ECO:0000313" key="10">
    <source>
        <dbReference type="Proteomes" id="UP001454036"/>
    </source>
</evidence>
<keyword evidence="10" id="KW-1185">Reference proteome</keyword>
<organism evidence="9 10">
    <name type="scientific">Lithospermum erythrorhizon</name>
    <name type="common">Purple gromwell</name>
    <name type="synonym">Lithospermum officinale var. erythrorhizon</name>
    <dbReference type="NCBI Taxonomy" id="34254"/>
    <lineage>
        <taxon>Eukaryota</taxon>
        <taxon>Viridiplantae</taxon>
        <taxon>Streptophyta</taxon>
        <taxon>Embryophyta</taxon>
        <taxon>Tracheophyta</taxon>
        <taxon>Spermatophyta</taxon>
        <taxon>Magnoliopsida</taxon>
        <taxon>eudicotyledons</taxon>
        <taxon>Gunneridae</taxon>
        <taxon>Pentapetalae</taxon>
        <taxon>asterids</taxon>
        <taxon>lamiids</taxon>
        <taxon>Boraginales</taxon>
        <taxon>Boraginaceae</taxon>
        <taxon>Boraginoideae</taxon>
        <taxon>Lithospermeae</taxon>
        <taxon>Lithospermum</taxon>
    </lineage>
</organism>
<evidence type="ECO:0000256" key="2">
    <source>
        <dbReference type="ARBA" id="ARBA00004236"/>
    </source>
</evidence>
<evidence type="ECO:0000256" key="1">
    <source>
        <dbReference type="ARBA" id="ARBA00002281"/>
    </source>
</evidence>
<dbReference type="GO" id="GO:0005886">
    <property type="term" value="C:plasma membrane"/>
    <property type="evidence" value="ECO:0007669"/>
    <property type="project" value="UniProtKB-SubCell"/>
</dbReference>
<dbReference type="InterPro" id="IPR039621">
    <property type="entry name" value="BG1-like"/>
</dbReference>
<dbReference type="PANTHER" id="PTHR33541:SF28">
    <property type="entry name" value="PROTEIN BIG GRAIN 1-LIKE A"/>
    <property type="match status" value="1"/>
</dbReference>
<dbReference type="AlphaFoldDB" id="A0AAV3RRM6"/>
<evidence type="ECO:0008006" key="11">
    <source>
        <dbReference type="Google" id="ProtNLM"/>
    </source>
</evidence>
<feature type="compositionally biased region" description="Polar residues" evidence="8">
    <location>
        <begin position="267"/>
        <end position="281"/>
    </location>
</feature>
<evidence type="ECO:0000256" key="6">
    <source>
        <dbReference type="ARBA" id="ARBA00023136"/>
    </source>
</evidence>
<gene>
    <name evidence="9" type="ORF">LIER_42422</name>
</gene>
<evidence type="ECO:0000256" key="3">
    <source>
        <dbReference type="ARBA" id="ARBA00010067"/>
    </source>
</evidence>
<dbReference type="GO" id="GO:0009734">
    <property type="term" value="P:auxin-activated signaling pathway"/>
    <property type="evidence" value="ECO:0007669"/>
    <property type="project" value="UniProtKB-KW"/>
</dbReference>
<comment type="function">
    <text evidence="1">Involved in auxin transport. Regulator of the auxin signaling pathway.</text>
</comment>
<reference evidence="9 10" key="1">
    <citation type="submission" date="2024-01" db="EMBL/GenBank/DDBJ databases">
        <title>The complete chloroplast genome sequence of Lithospermum erythrorhizon: insights into the phylogenetic relationship among Boraginaceae species and the maternal lineages of purple gromwells.</title>
        <authorList>
            <person name="Okada T."/>
            <person name="Watanabe K."/>
        </authorList>
    </citation>
    <scope>NUCLEOTIDE SEQUENCE [LARGE SCALE GENOMIC DNA]</scope>
</reference>
<accession>A0AAV3RRM6</accession>
<keyword evidence="7" id="KW-0927">Auxin signaling pathway</keyword>
<keyword evidence="6" id="KW-0472">Membrane</keyword>